<sequence length="79" mass="9344">MCLQGTKTAGTPRSWPDLDHKRLKQLQLFNKTLDRIKDIMIAEGRKEMSENEKALLRSFRQPDFPFSLMFEVYLEQRGL</sequence>
<dbReference type="EMBL" id="CP012673">
    <property type="protein sequence ID" value="AUX47309.1"/>
    <property type="molecule type" value="Genomic_DNA"/>
</dbReference>
<organism evidence="1 2">
    <name type="scientific">Sorangium cellulosum</name>
    <name type="common">Polyangium cellulosum</name>
    <dbReference type="NCBI Taxonomy" id="56"/>
    <lineage>
        <taxon>Bacteria</taxon>
        <taxon>Pseudomonadati</taxon>
        <taxon>Myxococcota</taxon>
        <taxon>Polyangia</taxon>
        <taxon>Polyangiales</taxon>
        <taxon>Polyangiaceae</taxon>
        <taxon>Sorangium</taxon>
    </lineage>
</organism>
<proteinExistence type="predicted"/>
<gene>
    <name evidence="1" type="ORF">SOCE26_088270</name>
</gene>
<name>A0A2L0F793_SORCE</name>
<dbReference type="Proteomes" id="UP000238348">
    <property type="component" value="Chromosome"/>
</dbReference>
<reference evidence="1 2" key="1">
    <citation type="submission" date="2015-09" db="EMBL/GenBank/DDBJ databases">
        <title>Sorangium comparison.</title>
        <authorList>
            <person name="Zaburannyi N."/>
            <person name="Bunk B."/>
            <person name="Overmann J."/>
            <person name="Mueller R."/>
        </authorList>
    </citation>
    <scope>NUCLEOTIDE SEQUENCE [LARGE SCALE GENOMIC DNA]</scope>
    <source>
        <strain evidence="1 2">So ce26</strain>
    </source>
</reference>
<protein>
    <submittedName>
        <fullName evidence="1">Uncharacterized protein</fullName>
    </submittedName>
</protein>
<evidence type="ECO:0000313" key="1">
    <source>
        <dbReference type="EMBL" id="AUX47309.1"/>
    </source>
</evidence>
<accession>A0A2L0F793</accession>
<evidence type="ECO:0000313" key="2">
    <source>
        <dbReference type="Proteomes" id="UP000238348"/>
    </source>
</evidence>
<dbReference type="AlphaFoldDB" id="A0A2L0F793"/>